<dbReference type="Pfam" id="PF00067">
    <property type="entry name" value="p450"/>
    <property type="match status" value="1"/>
</dbReference>
<comment type="similarity">
    <text evidence="7">Belongs to the cytochrome P450 family.</text>
</comment>
<dbReference type="InterPro" id="IPR001128">
    <property type="entry name" value="Cyt_P450"/>
</dbReference>
<dbReference type="InterPro" id="IPR002401">
    <property type="entry name" value="Cyt_P450_E_grp-I"/>
</dbReference>
<dbReference type="EMBL" id="MLFT02000035">
    <property type="protein sequence ID" value="PHT30435.1"/>
    <property type="molecule type" value="Genomic_DNA"/>
</dbReference>
<comment type="cofactor">
    <cofactor evidence="1 6">
        <name>heme</name>
        <dbReference type="ChEBI" id="CHEBI:30413"/>
    </cofactor>
</comment>
<protein>
    <recommendedName>
        <fullName evidence="11">Cytochrome</fullName>
    </recommendedName>
</protein>
<keyword evidence="6 7" id="KW-0349">Heme</keyword>
<dbReference type="PROSITE" id="PS00086">
    <property type="entry name" value="CYTOCHROME_P450"/>
    <property type="match status" value="1"/>
</dbReference>
<keyword evidence="5 7" id="KW-0503">Monooxygenase</keyword>
<dbReference type="InterPro" id="IPR036396">
    <property type="entry name" value="Cyt_P450_sf"/>
</dbReference>
<evidence type="ECO:0008006" key="11">
    <source>
        <dbReference type="Google" id="ProtNLM"/>
    </source>
</evidence>
<proteinExistence type="inferred from homology"/>
<reference evidence="9 10" key="1">
    <citation type="journal article" date="2017" name="Genome Biol.">
        <title>New reference genome sequences of hot pepper reveal the massive evolution of plant disease-resistance genes by retroduplication.</title>
        <authorList>
            <person name="Kim S."/>
            <person name="Park J."/>
            <person name="Yeom S.I."/>
            <person name="Kim Y.M."/>
            <person name="Seo E."/>
            <person name="Kim K.T."/>
            <person name="Kim M.S."/>
            <person name="Lee J.M."/>
            <person name="Cheong K."/>
            <person name="Shin H.S."/>
            <person name="Kim S.B."/>
            <person name="Han K."/>
            <person name="Lee J."/>
            <person name="Park M."/>
            <person name="Lee H.A."/>
            <person name="Lee H.Y."/>
            <person name="Lee Y."/>
            <person name="Oh S."/>
            <person name="Lee J.H."/>
            <person name="Choi E."/>
            <person name="Choi E."/>
            <person name="Lee S.E."/>
            <person name="Jeon J."/>
            <person name="Kim H."/>
            <person name="Choi G."/>
            <person name="Song H."/>
            <person name="Lee J."/>
            <person name="Lee S.C."/>
            <person name="Kwon J.K."/>
            <person name="Lee H.Y."/>
            <person name="Koo N."/>
            <person name="Hong Y."/>
            <person name="Kim R.W."/>
            <person name="Kang W.H."/>
            <person name="Huh J.H."/>
            <person name="Kang B.C."/>
            <person name="Yang T.J."/>
            <person name="Lee Y.H."/>
            <person name="Bennetzen J.L."/>
            <person name="Choi D."/>
        </authorList>
    </citation>
    <scope>NUCLEOTIDE SEQUENCE [LARGE SCALE GENOMIC DNA]</scope>
    <source>
        <strain evidence="10">cv. PBC81</strain>
    </source>
</reference>
<sequence length="691" mass="78374">MAGDKFSFNYKVSIWANYGYLWRVLRQLTVNEIVSSNSLQKSSALRIEEIGIVIRGLFKESNANGSSGAKVYLGSWANTYVFNVMMRIVTGERCVNEEDIGTEKGKQIIEEIRTVIFAAMLILNACDFLPILKWFGYKGIEKSMDSAHKKRNEFLNSLLGEFRQKKGNISTNRNRDTLVETLFSLQESEPEFYTDDLIKGVLLVIFTAGTHTSAITMEWAMSLLLNHPEVMKKARLEIDSVTGAEQRQLTEPDILKLPYLRCIINETLRLFPAGPLLVPHFSTQDCTIEGYHIPKGTILLVNAWEIQRDSKTWEERNKFKPERFEGMEGGIEGCTFIPFGMGRRACPGSGLAMRLIGLVLGLFIQCFDWERVGNELKLQTQVMQFMTHVLKLYNMLSSHNSRCTLNDQRNSDLRQTQSCNHVFSYAYSTCNLSSSVFSAKPVPFKDECFQGGDIVRPRKILNHFSLLVVDTTIVSAHGMVLAPFQLGHMLDPYQLRFRACRSDNISHSFSFNTQYRQVRLAQVVEHLHLQPYIIQYSQQVPDHGLACGLSKDPDNEVCGSDSDEPSEHEPMDDVETSDDDNIIGEDAALVARSVSHPSIEIPYLDNTEESAEDFAYTCDDSFNQAALWNLKNPEFIQTDKWTMYKDDGRRWGAMTTNVSESYNGLLKNVRGLSVTAMVCMIFKALIDCFVE</sequence>
<dbReference type="GO" id="GO:0004497">
    <property type="term" value="F:monooxygenase activity"/>
    <property type="evidence" value="ECO:0007669"/>
    <property type="project" value="UniProtKB-KW"/>
</dbReference>
<name>A0A2G2VBR6_CAPBA</name>
<keyword evidence="2 6" id="KW-0479">Metal-binding</keyword>
<gene>
    <name evidence="9" type="ORF">CQW23_29902</name>
</gene>
<organism evidence="9 10">
    <name type="scientific">Capsicum baccatum</name>
    <name type="common">Peruvian pepper</name>
    <dbReference type="NCBI Taxonomy" id="33114"/>
    <lineage>
        <taxon>Eukaryota</taxon>
        <taxon>Viridiplantae</taxon>
        <taxon>Streptophyta</taxon>
        <taxon>Embryophyta</taxon>
        <taxon>Tracheophyta</taxon>
        <taxon>Spermatophyta</taxon>
        <taxon>Magnoliopsida</taxon>
        <taxon>eudicotyledons</taxon>
        <taxon>Gunneridae</taxon>
        <taxon>Pentapetalae</taxon>
        <taxon>asterids</taxon>
        <taxon>lamiids</taxon>
        <taxon>Solanales</taxon>
        <taxon>Solanaceae</taxon>
        <taxon>Solanoideae</taxon>
        <taxon>Capsiceae</taxon>
        <taxon>Capsicum</taxon>
    </lineage>
</organism>
<evidence type="ECO:0000256" key="1">
    <source>
        <dbReference type="ARBA" id="ARBA00001971"/>
    </source>
</evidence>
<feature type="region of interest" description="Disordered" evidence="8">
    <location>
        <begin position="551"/>
        <end position="578"/>
    </location>
</feature>
<keyword evidence="10" id="KW-1185">Reference proteome</keyword>
<evidence type="ECO:0000256" key="2">
    <source>
        <dbReference type="ARBA" id="ARBA00022723"/>
    </source>
</evidence>
<dbReference type="PRINTS" id="PR00385">
    <property type="entry name" value="P450"/>
</dbReference>
<evidence type="ECO:0000256" key="7">
    <source>
        <dbReference type="RuleBase" id="RU000461"/>
    </source>
</evidence>
<dbReference type="GO" id="GO:0020037">
    <property type="term" value="F:heme binding"/>
    <property type="evidence" value="ECO:0007669"/>
    <property type="project" value="InterPro"/>
</dbReference>
<dbReference type="AlphaFoldDB" id="A0A2G2VBR6"/>
<feature type="binding site" description="axial binding residue" evidence="6">
    <location>
        <position position="346"/>
    </location>
    <ligand>
        <name>heme</name>
        <dbReference type="ChEBI" id="CHEBI:30413"/>
    </ligand>
    <ligandPart>
        <name>Fe</name>
        <dbReference type="ChEBI" id="CHEBI:18248"/>
    </ligandPart>
</feature>
<evidence type="ECO:0000256" key="5">
    <source>
        <dbReference type="ARBA" id="ARBA00023033"/>
    </source>
</evidence>
<dbReference type="OrthoDB" id="1055148at2759"/>
<evidence type="ECO:0000256" key="8">
    <source>
        <dbReference type="SAM" id="MobiDB-lite"/>
    </source>
</evidence>
<evidence type="ECO:0000256" key="4">
    <source>
        <dbReference type="ARBA" id="ARBA00023004"/>
    </source>
</evidence>
<dbReference type="InterPro" id="IPR017972">
    <property type="entry name" value="Cyt_P450_CS"/>
</dbReference>
<dbReference type="PANTHER" id="PTHR24303">
    <property type="entry name" value="HEME-BINDING MONOOXYGENASE FAMILY"/>
    <property type="match status" value="1"/>
</dbReference>
<dbReference type="GO" id="GO:0005506">
    <property type="term" value="F:iron ion binding"/>
    <property type="evidence" value="ECO:0007669"/>
    <property type="project" value="InterPro"/>
</dbReference>
<evidence type="ECO:0000256" key="6">
    <source>
        <dbReference type="PIRSR" id="PIRSR602401-1"/>
    </source>
</evidence>
<reference evidence="10" key="2">
    <citation type="journal article" date="2017" name="J. Anim. Genet.">
        <title>Multiple reference genome sequences of hot pepper reveal the massive evolution of plant disease resistance genes by retroduplication.</title>
        <authorList>
            <person name="Kim S."/>
            <person name="Park J."/>
            <person name="Yeom S.-I."/>
            <person name="Kim Y.-M."/>
            <person name="Seo E."/>
            <person name="Kim K.-T."/>
            <person name="Kim M.-S."/>
            <person name="Lee J.M."/>
            <person name="Cheong K."/>
            <person name="Shin H.-S."/>
            <person name="Kim S.-B."/>
            <person name="Han K."/>
            <person name="Lee J."/>
            <person name="Park M."/>
            <person name="Lee H.-A."/>
            <person name="Lee H.-Y."/>
            <person name="Lee Y."/>
            <person name="Oh S."/>
            <person name="Lee J.H."/>
            <person name="Choi E."/>
            <person name="Choi E."/>
            <person name="Lee S.E."/>
            <person name="Jeon J."/>
            <person name="Kim H."/>
            <person name="Choi G."/>
            <person name="Song H."/>
            <person name="Lee J."/>
            <person name="Lee S.-C."/>
            <person name="Kwon J.-K."/>
            <person name="Lee H.-Y."/>
            <person name="Koo N."/>
            <person name="Hong Y."/>
            <person name="Kim R.W."/>
            <person name="Kang W.-H."/>
            <person name="Huh J.H."/>
            <person name="Kang B.-C."/>
            <person name="Yang T.-J."/>
            <person name="Lee Y.-H."/>
            <person name="Bennetzen J.L."/>
            <person name="Choi D."/>
        </authorList>
    </citation>
    <scope>NUCLEOTIDE SEQUENCE [LARGE SCALE GENOMIC DNA]</scope>
    <source>
        <strain evidence="10">cv. PBC81</strain>
    </source>
</reference>
<evidence type="ECO:0000313" key="10">
    <source>
        <dbReference type="Proteomes" id="UP000224567"/>
    </source>
</evidence>
<accession>A0A2G2VBR6</accession>
<dbReference type="SUPFAM" id="SSF48264">
    <property type="entry name" value="Cytochrome P450"/>
    <property type="match status" value="1"/>
</dbReference>
<evidence type="ECO:0000313" key="9">
    <source>
        <dbReference type="EMBL" id="PHT30435.1"/>
    </source>
</evidence>
<comment type="caution">
    <text evidence="9">The sequence shown here is derived from an EMBL/GenBank/DDBJ whole genome shotgun (WGS) entry which is preliminary data.</text>
</comment>
<dbReference type="GO" id="GO:0016705">
    <property type="term" value="F:oxidoreductase activity, acting on paired donors, with incorporation or reduction of molecular oxygen"/>
    <property type="evidence" value="ECO:0007669"/>
    <property type="project" value="InterPro"/>
</dbReference>
<evidence type="ECO:0000256" key="3">
    <source>
        <dbReference type="ARBA" id="ARBA00023002"/>
    </source>
</evidence>
<keyword evidence="4 6" id="KW-0408">Iron</keyword>
<dbReference type="STRING" id="33114.A0A2G2VBR6"/>
<keyword evidence="3 7" id="KW-0560">Oxidoreductase</keyword>
<dbReference type="Proteomes" id="UP000224567">
    <property type="component" value="Unassembled WGS sequence"/>
</dbReference>
<dbReference type="PRINTS" id="PR00463">
    <property type="entry name" value="EP450I"/>
</dbReference>
<dbReference type="Gene3D" id="1.10.630.10">
    <property type="entry name" value="Cytochrome P450"/>
    <property type="match status" value="1"/>
</dbReference>
<dbReference type="PANTHER" id="PTHR24303:SF31">
    <property type="entry name" value="CYTOCHROME P450 307A1-RELATED"/>
    <property type="match status" value="1"/>
</dbReference>